<reference evidence="1 2" key="1">
    <citation type="journal article" date="2022" name="Plant J.">
        <title>Chromosome-level genome of Camellia lanceoleosa provides a valuable resource for understanding genome evolution and self-incompatibility.</title>
        <authorList>
            <person name="Gong W."/>
            <person name="Xiao S."/>
            <person name="Wang L."/>
            <person name="Liao Z."/>
            <person name="Chang Y."/>
            <person name="Mo W."/>
            <person name="Hu G."/>
            <person name="Li W."/>
            <person name="Zhao G."/>
            <person name="Zhu H."/>
            <person name="Hu X."/>
            <person name="Ji K."/>
            <person name="Xiang X."/>
            <person name="Song Q."/>
            <person name="Yuan D."/>
            <person name="Jin S."/>
            <person name="Zhang L."/>
        </authorList>
    </citation>
    <scope>NUCLEOTIDE SEQUENCE [LARGE SCALE GENOMIC DNA]</scope>
    <source>
        <strain evidence="1">SQ_2022a</strain>
    </source>
</reference>
<accession>A0ACC0GYG1</accession>
<name>A0ACC0GYG1_9ERIC</name>
<proteinExistence type="predicted"/>
<keyword evidence="2" id="KW-1185">Reference proteome</keyword>
<evidence type="ECO:0000313" key="1">
    <source>
        <dbReference type="EMBL" id="KAI8005572.1"/>
    </source>
</evidence>
<sequence length="122" mass="13974">MKLDRRLLPRSSSHCKGHFQFPFRFRHFLDQFALCFALNLVVFLLVGKTSALTMNVARVVNDWLLIAFLWSVIKDTVTLINLFGYGLAFLGVMYYNHSKLQALKAKEAQKKAQQADEESGGY</sequence>
<gene>
    <name evidence="1" type="ORF">LOK49_LG07G02284</name>
</gene>
<dbReference type="Proteomes" id="UP001060215">
    <property type="component" value="Chromosome 7"/>
</dbReference>
<evidence type="ECO:0000313" key="2">
    <source>
        <dbReference type="Proteomes" id="UP001060215"/>
    </source>
</evidence>
<comment type="caution">
    <text evidence="1">The sequence shown here is derived from an EMBL/GenBank/DDBJ whole genome shotgun (WGS) entry which is preliminary data.</text>
</comment>
<dbReference type="EMBL" id="CM045764">
    <property type="protein sequence ID" value="KAI8005572.1"/>
    <property type="molecule type" value="Genomic_DNA"/>
</dbReference>
<protein>
    <submittedName>
        <fullName evidence="1">Sugar phosphate/phosphate translocator</fullName>
    </submittedName>
</protein>
<organism evidence="1 2">
    <name type="scientific">Camellia lanceoleosa</name>
    <dbReference type="NCBI Taxonomy" id="1840588"/>
    <lineage>
        <taxon>Eukaryota</taxon>
        <taxon>Viridiplantae</taxon>
        <taxon>Streptophyta</taxon>
        <taxon>Embryophyta</taxon>
        <taxon>Tracheophyta</taxon>
        <taxon>Spermatophyta</taxon>
        <taxon>Magnoliopsida</taxon>
        <taxon>eudicotyledons</taxon>
        <taxon>Gunneridae</taxon>
        <taxon>Pentapetalae</taxon>
        <taxon>asterids</taxon>
        <taxon>Ericales</taxon>
        <taxon>Theaceae</taxon>
        <taxon>Camellia</taxon>
    </lineage>
</organism>